<feature type="domain" description="TonB-dependent receptor-like beta-barrel" evidence="14">
    <location>
        <begin position="320"/>
        <end position="781"/>
    </location>
</feature>
<feature type="chain" id="PRO_5032294587" evidence="13">
    <location>
        <begin position="27"/>
        <end position="819"/>
    </location>
</feature>
<sequence>MNSRNLRHISAYKMAMVLTGSVMALAASTSGFAQEAEAVPEVGDIIVTAQFREQNLQDTPIAITAVNAEMLEARSQTDISKVADQAPSVTMKQAGAAFGPSMTASIRGVGQLDFNPALEPGVGMYIDDVYYATLTGSMFDLLDLDRVEVLRGPQGTLAGKNSIGGAIKLFSKKPQGDGSGYISATYGSRNRLDFRGSADFTIAKDLFARVSGVYKDQDGYVDRLDYGCLFPTSGIPATRPAGHCKVSELGGVGYRALRGMLRYAPYEGLDITVIGDYTKDSRTVAGGVLLNGNNQNPNVAVNGIPLDNRFICGRYCTYSDFANPAGTFTANFVNTPGGPQPVPWFVPPDFTVDFPLAASGGNDRSEYEGWGVSGQIDLDLTDNLSIQSITAYREYDTAWNNDDQQAPVSAAFGESDLSHWFVSQELRLNGKIGDSINFTLGGYYSDQRTTYFTLQDIRYAPIPLQFIGNDPVNADTKAGFVNVSWQATDALSINGGLRYSKESKDYTFVRLAYDGVNPNPFLGSLNGVVGRYSGDKWDYRLAVDYRISPELLVYASTSTGFKGGGVGPRPFNAAQVQPFDQETLTAYEVGVKSDLFDRKVRLNLAAFFNKYKDIQLTLLSCPQFGGPGPCALPQNAGDADVKGIELETTIRPVDGLSIDGSASYLDFEYKCVNPAVAGLPAGPCSSDPAIIATAVNPRSPFTPKWKWSAGIQYEAQLGSGAGTLTPRFDAAFQSAIFTNAAPSPAGIQELAVIKGYTVANARLTWRNEKEDLEISGEVTNLFDKYYFNTTFDLTGAGAGITSGYPGRPREWAVSVKKKF</sequence>
<evidence type="ECO:0000259" key="15">
    <source>
        <dbReference type="Pfam" id="PF07715"/>
    </source>
</evidence>
<keyword evidence="17" id="KW-1185">Reference proteome</keyword>
<proteinExistence type="inferred from homology"/>
<keyword evidence="5 11" id="KW-0812">Transmembrane</keyword>
<comment type="subcellular location">
    <subcellularLocation>
        <location evidence="1 11">Cell outer membrane</location>
        <topology evidence="1 11">Multi-pass membrane protein</topology>
    </subcellularLocation>
</comment>
<feature type="signal peptide" evidence="13">
    <location>
        <begin position="1"/>
        <end position="26"/>
    </location>
</feature>
<dbReference type="GO" id="GO:0006826">
    <property type="term" value="P:iron ion transport"/>
    <property type="evidence" value="ECO:0007669"/>
    <property type="project" value="UniProtKB-KW"/>
</dbReference>
<dbReference type="Pfam" id="PF00593">
    <property type="entry name" value="TonB_dep_Rec_b-barrel"/>
    <property type="match status" value="1"/>
</dbReference>
<keyword evidence="8 12" id="KW-0798">TonB box</keyword>
<protein>
    <submittedName>
        <fullName evidence="16">Iron complex outermembrane receptor protein</fullName>
    </submittedName>
</protein>
<keyword evidence="6" id="KW-0408">Iron</keyword>
<evidence type="ECO:0000256" key="5">
    <source>
        <dbReference type="ARBA" id="ARBA00022692"/>
    </source>
</evidence>
<name>A0A840HR68_9SPHN</name>
<evidence type="ECO:0000256" key="9">
    <source>
        <dbReference type="ARBA" id="ARBA00023136"/>
    </source>
</evidence>
<keyword evidence="3 11" id="KW-1134">Transmembrane beta strand</keyword>
<evidence type="ECO:0000256" key="7">
    <source>
        <dbReference type="ARBA" id="ARBA00023065"/>
    </source>
</evidence>
<dbReference type="InterPro" id="IPR039426">
    <property type="entry name" value="TonB-dep_rcpt-like"/>
</dbReference>
<evidence type="ECO:0000256" key="11">
    <source>
        <dbReference type="PROSITE-ProRule" id="PRU01360"/>
    </source>
</evidence>
<evidence type="ECO:0000256" key="3">
    <source>
        <dbReference type="ARBA" id="ARBA00022452"/>
    </source>
</evidence>
<keyword evidence="7" id="KW-0406">Ion transport</keyword>
<dbReference type="InterPro" id="IPR000531">
    <property type="entry name" value="Beta-barrel_TonB"/>
</dbReference>
<evidence type="ECO:0000256" key="12">
    <source>
        <dbReference type="RuleBase" id="RU003357"/>
    </source>
</evidence>
<evidence type="ECO:0000256" key="6">
    <source>
        <dbReference type="ARBA" id="ARBA00023004"/>
    </source>
</evidence>
<evidence type="ECO:0000256" key="8">
    <source>
        <dbReference type="ARBA" id="ARBA00023077"/>
    </source>
</evidence>
<reference evidence="16 17" key="1">
    <citation type="submission" date="2020-08" db="EMBL/GenBank/DDBJ databases">
        <title>Genomic Encyclopedia of Type Strains, Phase IV (KMG-IV): sequencing the most valuable type-strain genomes for metagenomic binning, comparative biology and taxonomic classification.</title>
        <authorList>
            <person name="Goeker M."/>
        </authorList>
    </citation>
    <scope>NUCLEOTIDE SEQUENCE [LARGE SCALE GENOMIC DNA]</scope>
    <source>
        <strain evidence="16 17">DSM 7465</strain>
    </source>
</reference>
<keyword evidence="2 11" id="KW-0813">Transport</keyword>
<dbReference type="PANTHER" id="PTHR32552">
    <property type="entry name" value="FERRICHROME IRON RECEPTOR-RELATED"/>
    <property type="match status" value="1"/>
</dbReference>
<dbReference type="Pfam" id="PF07715">
    <property type="entry name" value="Plug"/>
    <property type="match status" value="1"/>
</dbReference>
<dbReference type="PANTHER" id="PTHR32552:SF81">
    <property type="entry name" value="TONB-DEPENDENT OUTER MEMBRANE RECEPTOR"/>
    <property type="match status" value="1"/>
</dbReference>
<keyword evidence="16" id="KW-0675">Receptor</keyword>
<keyword evidence="13" id="KW-0732">Signal</keyword>
<evidence type="ECO:0000256" key="10">
    <source>
        <dbReference type="ARBA" id="ARBA00023237"/>
    </source>
</evidence>
<evidence type="ECO:0000259" key="14">
    <source>
        <dbReference type="Pfam" id="PF00593"/>
    </source>
</evidence>
<keyword evidence="9 11" id="KW-0472">Membrane</keyword>
<keyword evidence="4" id="KW-0410">Iron transport</keyword>
<dbReference type="CDD" id="cd01347">
    <property type="entry name" value="ligand_gated_channel"/>
    <property type="match status" value="1"/>
</dbReference>
<evidence type="ECO:0000256" key="13">
    <source>
        <dbReference type="SAM" id="SignalP"/>
    </source>
</evidence>
<dbReference type="PROSITE" id="PS52016">
    <property type="entry name" value="TONB_DEPENDENT_REC_3"/>
    <property type="match status" value="1"/>
</dbReference>
<dbReference type="GO" id="GO:0009279">
    <property type="term" value="C:cell outer membrane"/>
    <property type="evidence" value="ECO:0007669"/>
    <property type="project" value="UniProtKB-SubCell"/>
</dbReference>
<evidence type="ECO:0000256" key="2">
    <source>
        <dbReference type="ARBA" id="ARBA00022448"/>
    </source>
</evidence>
<evidence type="ECO:0000256" key="4">
    <source>
        <dbReference type="ARBA" id="ARBA00022496"/>
    </source>
</evidence>
<dbReference type="EMBL" id="JACHOV010000003">
    <property type="protein sequence ID" value="MBB4640592.1"/>
    <property type="molecule type" value="Genomic_DNA"/>
</dbReference>
<comment type="similarity">
    <text evidence="11 12">Belongs to the TonB-dependent receptor family.</text>
</comment>
<evidence type="ECO:0000313" key="16">
    <source>
        <dbReference type="EMBL" id="MBB4640592.1"/>
    </source>
</evidence>
<dbReference type="Gene3D" id="2.40.170.20">
    <property type="entry name" value="TonB-dependent receptor, beta-barrel domain"/>
    <property type="match status" value="2"/>
</dbReference>
<dbReference type="Proteomes" id="UP000575068">
    <property type="component" value="Unassembled WGS sequence"/>
</dbReference>
<evidence type="ECO:0000313" key="17">
    <source>
        <dbReference type="Proteomes" id="UP000575068"/>
    </source>
</evidence>
<dbReference type="InterPro" id="IPR036942">
    <property type="entry name" value="Beta-barrel_TonB_sf"/>
</dbReference>
<feature type="domain" description="TonB-dependent receptor plug" evidence="15">
    <location>
        <begin position="56"/>
        <end position="166"/>
    </location>
</feature>
<comment type="caution">
    <text evidence="16">The sequence shown here is derived from an EMBL/GenBank/DDBJ whole genome shotgun (WGS) entry which is preliminary data.</text>
</comment>
<gene>
    <name evidence="16" type="ORF">HNQ99_000885</name>
</gene>
<evidence type="ECO:0000256" key="1">
    <source>
        <dbReference type="ARBA" id="ARBA00004571"/>
    </source>
</evidence>
<dbReference type="RefSeq" id="WP_246414509.1">
    <property type="nucleotide sequence ID" value="NZ_JACHOV010000003.1"/>
</dbReference>
<dbReference type="InterPro" id="IPR012910">
    <property type="entry name" value="Plug_dom"/>
</dbReference>
<dbReference type="SUPFAM" id="SSF56935">
    <property type="entry name" value="Porins"/>
    <property type="match status" value="1"/>
</dbReference>
<dbReference type="AlphaFoldDB" id="A0A840HR68"/>
<accession>A0A840HR68</accession>
<keyword evidence="10 11" id="KW-0998">Cell outer membrane</keyword>
<organism evidence="16 17">
    <name type="scientific">Rhizorhapis suberifaciens</name>
    <name type="common">corky root of lettuce</name>
    <dbReference type="NCBI Taxonomy" id="13656"/>
    <lineage>
        <taxon>Bacteria</taxon>
        <taxon>Pseudomonadati</taxon>
        <taxon>Pseudomonadota</taxon>
        <taxon>Alphaproteobacteria</taxon>
        <taxon>Sphingomonadales</taxon>
        <taxon>Sphingomonadaceae</taxon>
        <taxon>Rhizorhapis</taxon>
    </lineage>
</organism>